<evidence type="ECO:0000313" key="3">
    <source>
        <dbReference type="Proteomes" id="UP001176940"/>
    </source>
</evidence>
<feature type="region of interest" description="Disordered" evidence="1">
    <location>
        <begin position="1"/>
        <end position="30"/>
    </location>
</feature>
<dbReference type="EMBL" id="CAUEEQ010020831">
    <property type="protein sequence ID" value="CAJ0943229.1"/>
    <property type="molecule type" value="Genomic_DNA"/>
</dbReference>
<sequence length="68" mass="7648">MPLSAGDNGGTSMSKDPFQEREAEKYDNPIPSREFILEQTSLNNLLFIVKSKLKLCAVVCEQWKETGN</sequence>
<accession>A0ABN9LJ45</accession>
<keyword evidence="3" id="KW-1185">Reference proteome</keyword>
<reference evidence="2" key="1">
    <citation type="submission" date="2023-07" db="EMBL/GenBank/DDBJ databases">
        <authorList>
            <person name="Stuckert A."/>
        </authorList>
    </citation>
    <scope>NUCLEOTIDE SEQUENCE</scope>
</reference>
<evidence type="ECO:0000256" key="1">
    <source>
        <dbReference type="SAM" id="MobiDB-lite"/>
    </source>
</evidence>
<feature type="compositionally biased region" description="Basic and acidic residues" evidence="1">
    <location>
        <begin position="17"/>
        <end position="27"/>
    </location>
</feature>
<gene>
    <name evidence="2" type="ORF">RIMI_LOCUS9866450</name>
</gene>
<organism evidence="2 3">
    <name type="scientific">Ranitomeya imitator</name>
    <name type="common">mimic poison frog</name>
    <dbReference type="NCBI Taxonomy" id="111125"/>
    <lineage>
        <taxon>Eukaryota</taxon>
        <taxon>Metazoa</taxon>
        <taxon>Chordata</taxon>
        <taxon>Craniata</taxon>
        <taxon>Vertebrata</taxon>
        <taxon>Euteleostomi</taxon>
        <taxon>Amphibia</taxon>
        <taxon>Batrachia</taxon>
        <taxon>Anura</taxon>
        <taxon>Neobatrachia</taxon>
        <taxon>Hyloidea</taxon>
        <taxon>Dendrobatidae</taxon>
        <taxon>Dendrobatinae</taxon>
        <taxon>Ranitomeya</taxon>
    </lineage>
</organism>
<proteinExistence type="predicted"/>
<name>A0ABN9LJ45_9NEOB</name>
<dbReference type="Proteomes" id="UP001176940">
    <property type="component" value="Unassembled WGS sequence"/>
</dbReference>
<evidence type="ECO:0000313" key="2">
    <source>
        <dbReference type="EMBL" id="CAJ0943229.1"/>
    </source>
</evidence>
<protein>
    <submittedName>
        <fullName evidence="2">Uncharacterized protein</fullName>
    </submittedName>
</protein>
<comment type="caution">
    <text evidence="2">The sequence shown here is derived from an EMBL/GenBank/DDBJ whole genome shotgun (WGS) entry which is preliminary data.</text>
</comment>